<sequence length="201" mass="23204">MKKAKKIKILKKEKFVIDTSIFTNPDVYMSFGRTPTTALKNFLKLISKLDGPNFYMPPSIYEELMNFIDGDKIPKDLQIRIFQKPPKKYEMDVPAFLLYELIEDVRHRIDKGLRVAEEAVRDAITDTKPESITNLRRKYRSALREGIIDSKEDVDLILLARELDGILVTADIGIMTWADKLGIRFVESRNLRGIINGLIKM</sequence>
<comment type="caution">
    <text evidence="6">The sequence shown here is derived from an EMBL/GenBank/DDBJ whole genome shotgun (WGS) entry which is preliminary data.</text>
</comment>
<comment type="similarity">
    <text evidence="5">Belongs to the HARP family.</text>
</comment>
<organism evidence="6 7">
    <name type="scientific">Candidatus Scalindua arabica</name>
    <dbReference type="NCBI Taxonomy" id="1127984"/>
    <lineage>
        <taxon>Bacteria</taxon>
        <taxon>Pseudomonadati</taxon>
        <taxon>Planctomycetota</taxon>
        <taxon>Candidatus Brocadiia</taxon>
        <taxon>Candidatus Brocadiales</taxon>
        <taxon>Candidatus Scalinduaceae</taxon>
        <taxon>Candidatus Scalindua</taxon>
    </lineage>
</organism>
<keyword evidence="3 5" id="KW-0255">Endonuclease</keyword>
<evidence type="ECO:0000256" key="1">
    <source>
        <dbReference type="ARBA" id="ARBA00022694"/>
    </source>
</evidence>
<name>A0A941W469_9BACT</name>
<keyword evidence="4 5" id="KW-0378">Hydrolase</keyword>
<evidence type="ECO:0000256" key="4">
    <source>
        <dbReference type="ARBA" id="ARBA00022801"/>
    </source>
</evidence>
<proteinExistence type="inferred from homology"/>
<accession>A0A941W469</accession>
<comment type="catalytic activity">
    <reaction evidence="5">
        <text>Endonucleolytic cleavage of RNA, removing 5'-extranucleotides from tRNA precursor.</text>
        <dbReference type="EC" id="3.1.26.5"/>
    </reaction>
</comment>
<gene>
    <name evidence="6" type="ORF">MAG551_01259</name>
</gene>
<evidence type="ECO:0000313" key="7">
    <source>
        <dbReference type="Proteomes" id="UP000722750"/>
    </source>
</evidence>
<dbReference type="EC" id="3.1.26.5" evidence="5"/>
<dbReference type="SUPFAM" id="SSF88723">
    <property type="entry name" value="PIN domain-like"/>
    <property type="match status" value="1"/>
</dbReference>
<evidence type="ECO:0000313" key="6">
    <source>
        <dbReference type="EMBL" id="MBS1258206.1"/>
    </source>
</evidence>
<protein>
    <recommendedName>
        <fullName evidence="5">RNA-free ribonuclease P</fullName>
        <shortName evidence="5">RNA-free RNase P</shortName>
        <ecNumber evidence="5">3.1.26.5</ecNumber>
    </recommendedName>
    <alternativeName>
        <fullName evidence="5">Protein-only RNase P</fullName>
    </alternativeName>
</protein>
<evidence type="ECO:0000256" key="3">
    <source>
        <dbReference type="ARBA" id="ARBA00022759"/>
    </source>
</evidence>
<dbReference type="EMBL" id="JAANXD010000052">
    <property type="protein sequence ID" value="MBS1258206.1"/>
    <property type="molecule type" value="Genomic_DNA"/>
</dbReference>
<dbReference type="CDD" id="cd18691">
    <property type="entry name" value="PIN_VapC-like"/>
    <property type="match status" value="1"/>
</dbReference>
<dbReference type="PANTHER" id="PTHR41173:SF1">
    <property type="entry name" value="RNA-FREE RIBONUCLEASE P"/>
    <property type="match status" value="1"/>
</dbReference>
<dbReference type="NCBIfam" id="TIGR03875">
    <property type="entry name" value="RNA_lig_partner"/>
    <property type="match status" value="1"/>
</dbReference>
<dbReference type="Proteomes" id="UP000722750">
    <property type="component" value="Unassembled WGS sequence"/>
</dbReference>
<dbReference type="HAMAP" id="MF_01078">
    <property type="entry name" value="RNA_free_RNase_P"/>
    <property type="match status" value="1"/>
</dbReference>
<dbReference type="InterPro" id="IPR029060">
    <property type="entry name" value="PIN-like_dom_sf"/>
</dbReference>
<dbReference type="GO" id="GO:0004526">
    <property type="term" value="F:ribonuclease P activity"/>
    <property type="evidence" value="ECO:0007669"/>
    <property type="project" value="UniProtKB-UniRule"/>
</dbReference>
<dbReference type="InterPro" id="IPR014856">
    <property type="entry name" value="RNA_free_RNase_P"/>
</dbReference>
<reference evidence="6" key="1">
    <citation type="journal article" date="2021" name="ISME J.">
        <title>Fine-scale metabolic discontinuity in a stratified prokaryote microbiome of a Red Sea deep halocline.</title>
        <authorList>
            <person name="Michoud G."/>
            <person name="Ngugi D.K."/>
            <person name="Barozzi A."/>
            <person name="Merlino G."/>
            <person name="Calleja M.L."/>
            <person name="Delgado-Huertas A."/>
            <person name="Moran X.A.G."/>
            <person name="Daffonchio D."/>
        </authorList>
    </citation>
    <scope>NUCLEOTIDE SEQUENCE</scope>
    <source>
        <strain evidence="6">SuakinDeep_MAG55_1</strain>
    </source>
</reference>
<dbReference type="GO" id="GO:0001682">
    <property type="term" value="P:tRNA 5'-leader removal"/>
    <property type="evidence" value="ECO:0007669"/>
    <property type="project" value="UniProtKB-UniRule"/>
</dbReference>
<dbReference type="Pfam" id="PF08745">
    <property type="entry name" value="PIN_5"/>
    <property type="match status" value="1"/>
</dbReference>
<dbReference type="AlphaFoldDB" id="A0A941W469"/>
<dbReference type="PANTHER" id="PTHR41173">
    <property type="entry name" value="UPF0278 PROTEIN TK1425"/>
    <property type="match status" value="1"/>
</dbReference>
<comment type="function">
    <text evidence="5">RNA-free RNase P that catalyzes the removal of the 5'-leader sequence from pre-tRNA to produce the mature 5'-terminus.</text>
</comment>
<keyword evidence="1 5" id="KW-0819">tRNA processing</keyword>
<evidence type="ECO:0000256" key="2">
    <source>
        <dbReference type="ARBA" id="ARBA00022722"/>
    </source>
</evidence>
<evidence type="ECO:0000256" key="5">
    <source>
        <dbReference type="HAMAP-Rule" id="MF_01078"/>
    </source>
</evidence>
<keyword evidence="2 5" id="KW-0540">Nuclease</keyword>